<dbReference type="RefSeq" id="WP_143918736.1">
    <property type="nucleotide sequence ID" value="NZ_CANMIK010000015.1"/>
</dbReference>
<dbReference type="Gene3D" id="3.40.50.300">
    <property type="entry name" value="P-loop containing nucleotide triphosphate hydrolases"/>
    <property type="match status" value="1"/>
</dbReference>
<dbReference type="InterPro" id="IPR027417">
    <property type="entry name" value="P-loop_NTPase"/>
</dbReference>
<proteinExistence type="predicted"/>
<evidence type="ECO:0000313" key="2">
    <source>
        <dbReference type="EMBL" id="TSE04048.1"/>
    </source>
</evidence>
<name>A0A554VBR7_9FLAO</name>
<evidence type="ECO:0000313" key="3">
    <source>
        <dbReference type="Proteomes" id="UP000318833"/>
    </source>
</evidence>
<accession>A0A554VBR7</accession>
<gene>
    <name evidence="2" type="ORF">FOF46_27720</name>
</gene>
<feature type="coiled-coil region" evidence="1">
    <location>
        <begin position="987"/>
        <end position="1062"/>
    </location>
</feature>
<organism evidence="2 3">
    <name type="scientific">Aquimarina algiphila</name>
    <dbReference type="NCBI Taxonomy" id="2047982"/>
    <lineage>
        <taxon>Bacteria</taxon>
        <taxon>Pseudomonadati</taxon>
        <taxon>Bacteroidota</taxon>
        <taxon>Flavobacteriia</taxon>
        <taxon>Flavobacteriales</taxon>
        <taxon>Flavobacteriaceae</taxon>
        <taxon>Aquimarina</taxon>
    </lineage>
</organism>
<dbReference type="Proteomes" id="UP000318833">
    <property type="component" value="Unassembled WGS sequence"/>
</dbReference>
<evidence type="ECO:0008006" key="4">
    <source>
        <dbReference type="Google" id="ProtNLM"/>
    </source>
</evidence>
<dbReference type="AlphaFoldDB" id="A0A554VBR7"/>
<protein>
    <recommendedName>
        <fullName evidence="4">ATP-binding protein</fullName>
    </recommendedName>
</protein>
<reference evidence="2 3" key="1">
    <citation type="submission" date="2019-07" db="EMBL/GenBank/DDBJ databases">
        <title>The draft genome sequence of Aquimarina algiphila M91.</title>
        <authorList>
            <person name="Meng X."/>
        </authorList>
    </citation>
    <scope>NUCLEOTIDE SEQUENCE [LARGE SCALE GENOMIC DNA]</scope>
    <source>
        <strain evidence="2 3">M91</strain>
    </source>
</reference>
<comment type="caution">
    <text evidence="2">The sequence shown here is derived from an EMBL/GenBank/DDBJ whole genome shotgun (WGS) entry which is preliminary data.</text>
</comment>
<dbReference type="SUPFAM" id="SSF52540">
    <property type="entry name" value="P-loop containing nucleoside triphosphate hydrolases"/>
    <property type="match status" value="1"/>
</dbReference>
<sequence length="1071" mass="124033">MLRFTTSTNIERDVVNDIHYITTPNALDVFDRIIHAYQSGHHSFNIIGSYGTGKSSFLWALEKNLMTDTAYFAPLNGQFNGVKKFEFLKLIGDSSSFLETLKTTFKLKKSSSNKALLELVKQKGIELSLQKKILFIVVDEFGKFLEYASKNNPERELYFIQQLTELANDPNSNIIVITTLHQNFGSYAGGLSKNQKKEWEKVKGRLIDISFDEPIEQLLFLASKRIEDFNIKMKSPKEFKELFNKINQSKLVSNSTNLDFEISKKLYPLDFLSVNILTQALQRYGQNERSLFTFLSTNKHDGLLNFNNSDKNVFNVADVFDYLIKNLTSELNDKDSNPHKPVWRAILKAIDKVDALNTDNFEELSKIIKCIGLVNLFSKPLGKLDREFLSAYATYALEIENPDILIDRLVEQRIIKFFNHKKKYFFIDGTDIDIEQELLEASANINPSFEITERLHYFLDLPVISAKSIYYKKGTPRFFKFEIINELEIIQPKEEIDGYVYLISNESITKNQVLKASANSGPQIFVILNNISTLRTALFEIEKLDYVIKKHSDDKAAKELLLEERRYEVNKLEKLLDTDLYNTSKTTWIYNETILEITSKAILNKLLSKIANEAYPDIPIYKNEMVNRQHLSTPILTARKHLLKDLLDNAIDSNLGYEDTKFPPQKTIYLSLIKETGIHREENEHYLLSEPNDESFIPLWKHCTQFLEEAKTIKKNISLLYESLSKPPLKLKKGFSEFWVPIFLIIKNEDFALFHENEGYIPYLTSEVLDLIHKKPSNYYVKTYQVEGLKLNLLNKYKEITGLQEENEKLESSLIAIFSRFMAFYRGLPDYAKTTNRLSPATKGLRDAIAQAKDPETALLIEIPQGLGYQELNLKKESEQTLVDFIKHLNEAIYEVRTSYDELLNRLEEKILKSLGIKKSEFNTYKPIIQKRFKGLKPHLLLIKEKTLVNRLMSKLDDRDSWLKSLGDVVLGKGINRMKDEEEVLLLDNTSQILKNLENLVEIHQLKEERKEDDIIQVQLTNVDGKRQVENVIISQDDQKELISLEKDLEALLKNNKKLRTAALIRLLQKK</sequence>
<evidence type="ECO:0000256" key="1">
    <source>
        <dbReference type="SAM" id="Coils"/>
    </source>
</evidence>
<keyword evidence="3" id="KW-1185">Reference proteome</keyword>
<dbReference type="EMBL" id="VLNR01000091">
    <property type="protein sequence ID" value="TSE04048.1"/>
    <property type="molecule type" value="Genomic_DNA"/>
</dbReference>
<dbReference type="OrthoDB" id="856045at2"/>
<keyword evidence="1" id="KW-0175">Coiled coil</keyword>